<dbReference type="EMBL" id="KN822012">
    <property type="protein sequence ID" value="KIM67513.1"/>
    <property type="molecule type" value="Genomic_DNA"/>
</dbReference>
<dbReference type="OrthoDB" id="3044497at2759"/>
<evidence type="ECO:0000313" key="1">
    <source>
        <dbReference type="EMBL" id="KIM67513.1"/>
    </source>
</evidence>
<name>A0A0C3A1H8_9AGAM</name>
<proteinExistence type="predicted"/>
<protein>
    <recommendedName>
        <fullName evidence="3">Reverse transcriptase zinc-binding domain-containing protein</fullName>
    </recommendedName>
</protein>
<accession>A0A0C3A1H8</accession>
<dbReference type="Proteomes" id="UP000053989">
    <property type="component" value="Unassembled WGS sequence"/>
</dbReference>
<keyword evidence="2" id="KW-1185">Reference proteome</keyword>
<reference evidence="2" key="2">
    <citation type="submission" date="2015-01" db="EMBL/GenBank/DDBJ databases">
        <title>Evolutionary Origins and Diversification of the Mycorrhizal Mutualists.</title>
        <authorList>
            <consortium name="DOE Joint Genome Institute"/>
            <consortium name="Mycorrhizal Genomics Consortium"/>
            <person name="Kohler A."/>
            <person name="Kuo A."/>
            <person name="Nagy L.G."/>
            <person name="Floudas D."/>
            <person name="Copeland A."/>
            <person name="Barry K.W."/>
            <person name="Cichocki N."/>
            <person name="Veneault-Fourrey C."/>
            <person name="LaButti K."/>
            <person name="Lindquist E.A."/>
            <person name="Lipzen A."/>
            <person name="Lundell T."/>
            <person name="Morin E."/>
            <person name="Murat C."/>
            <person name="Riley R."/>
            <person name="Ohm R."/>
            <person name="Sun H."/>
            <person name="Tunlid A."/>
            <person name="Henrissat B."/>
            <person name="Grigoriev I.V."/>
            <person name="Hibbett D.S."/>
            <person name="Martin F."/>
        </authorList>
    </citation>
    <scope>NUCLEOTIDE SEQUENCE [LARGE SCALE GENOMIC DNA]</scope>
    <source>
        <strain evidence="2">Foug A</strain>
    </source>
</reference>
<reference evidence="1 2" key="1">
    <citation type="submission" date="2014-04" db="EMBL/GenBank/DDBJ databases">
        <authorList>
            <consortium name="DOE Joint Genome Institute"/>
            <person name="Kuo A."/>
            <person name="Kohler A."/>
            <person name="Nagy L.G."/>
            <person name="Floudas D."/>
            <person name="Copeland A."/>
            <person name="Barry K.W."/>
            <person name="Cichocki N."/>
            <person name="Veneault-Fourrey C."/>
            <person name="LaButti K."/>
            <person name="Lindquist E.A."/>
            <person name="Lipzen A."/>
            <person name="Lundell T."/>
            <person name="Morin E."/>
            <person name="Murat C."/>
            <person name="Sun H."/>
            <person name="Tunlid A."/>
            <person name="Henrissat B."/>
            <person name="Grigoriev I.V."/>
            <person name="Hibbett D.S."/>
            <person name="Martin F."/>
            <person name="Nordberg H.P."/>
            <person name="Cantor M.N."/>
            <person name="Hua S.X."/>
        </authorList>
    </citation>
    <scope>NUCLEOTIDE SEQUENCE [LARGE SCALE GENOMIC DNA]</scope>
    <source>
        <strain evidence="1 2">Foug A</strain>
    </source>
</reference>
<dbReference type="AlphaFoldDB" id="A0A0C3A1H8"/>
<dbReference type="InParanoid" id="A0A0C3A1H8"/>
<feature type="non-terminal residue" evidence="1">
    <location>
        <position position="104"/>
    </location>
</feature>
<dbReference type="HOGENOM" id="CLU_146165_0_0_1"/>
<evidence type="ECO:0008006" key="3">
    <source>
        <dbReference type="Google" id="ProtNLM"/>
    </source>
</evidence>
<evidence type="ECO:0000313" key="2">
    <source>
        <dbReference type="Proteomes" id="UP000053989"/>
    </source>
</evidence>
<organism evidence="1 2">
    <name type="scientific">Scleroderma citrinum Foug A</name>
    <dbReference type="NCBI Taxonomy" id="1036808"/>
    <lineage>
        <taxon>Eukaryota</taxon>
        <taxon>Fungi</taxon>
        <taxon>Dikarya</taxon>
        <taxon>Basidiomycota</taxon>
        <taxon>Agaricomycotina</taxon>
        <taxon>Agaricomycetes</taxon>
        <taxon>Agaricomycetidae</taxon>
        <taxon>Boletales</taxon>
        <taxon>Sclerodermatineae</taxon>
        <taxon>Sclerodermataceae</taxon>
        <taxon>Scleroderma</taxon>
    </lineage>
</organism>
<sequence>LTDPLPRRHASTLIQLHTSHAPLNHHLARIGKSPSPSCPNCGANYETVHHLILMCPAYQMERRRLQRKIGSRRMRLEHLLMNATTIRDFLRFLASTRHFACTFG</sequence>
<gene>
    <name evidence="1" type="ORF">SCLCIDRAFT_59636</name>
</gene>
<dbReference type="STRING" id="1036808.A0A0C3A1H8"/>
<feature type="non-terminal residue" evidence="1">
    <location>
        <position position="1"/>
    </location>
</feature>